<reference evidence="1" key="1">
    <citation type="submission" date="2023-08" db="EMBL/GenBank/DDBJ databases">
        <title>A de novo genome assembly of Solanum verrucosum Schlechtendal, a Mexican diploid species geographically isolated from the other diploid A-genome species in potato relatives.</title>
        <authorList>
            <person name="Hosaka K."/>
        </authorList>
    </citation>
    <scope>NUCLEOTIDE SEQUENCE</scope>
    <source>
        <tissue evidence="1">Young leaves</tissue>
    </source>
</reference>
<name>A0AAF0ZSB8_SOLVR</name>
<accession>A0AAF0ZSB8</accession>
<organism evidence="1 2">
    <name type="scientific">Solanum verrucosum</name>
    <dbReference type="NCBI Taxonomy" id="315347"/>
    <lineage>
        <taxon>Eukaryota</taxon>
        <taxon>Viridiplantae</taxon>
        <taxon>Streptophyta</taxon>
        <taxon>Embryophyta</taxon>
        <taxon>Tracheophyta</taxon>
        <taxon>Spermatophyta</taxon>
        <taxon>Magnoliopsida</taxon>
        <taxon>eudicotyledons</taxon>
        <taxon>Gunneridae</taxon>
        <taxon>Pentapetalae</taxon>
        <taxon>asterids</taxon>
        <taxon>lamiids</taxon>
        <taxon>Solanales</taxon>
        <taxon>Solanaceae</taxon>
        <taxon>Solanoideae</taxon>
        <taxon>Solaneae</taxon>
        <taxon>Solanum</taxon>
    </lineage>
</organism>
<evidence type="ECO:0000313" key="1">
    <source>
        <dbReference type="EMBL" id="WMV50372.1"/>
    </source>
</evidence>
<dbReference type="AlphaFoldDB" id="A0AAF0ZSB8"/>
<protein>
    <submittedName>
        <fullName evidence="1">Uncharacterized protein</fullName>
    </submittedName>
</protein>
<sequence>MQALKGVICPFHPRATKMCCDLQEIYWWNEMKKDIVVKCPNCQKDKAEHHKLGGLSQDISLPTWKWEDLNVDVIVGFPLTRQQHDYTWVIVD</sequence>
<evidence type="ECO:0000313" key="2">
    <source>
        <dbReference type="Proteomes" id="UP001234989"/>
    </source>
</evidence>
<dbReference type="EMBL" id="CP133621">
    <property type="protein sequence ID" value="WMV50372.1"/>
    <property type="molecule type" value="Genomic_DNA"/>
</dbReference>
<dbReference type="PANTHER" id="PTHR45835:SF91">
    <property type="entry name" value="RETROTRANSPOSON, TY3-GYPSY SUBCLASS-LIKE PROTEIN"/>
    <property type="match status" value="1"/>
</dbReference>
<dbReference type="Proteomes" id="UP001234989">
    <property type="component" value="Chromosome 10"/>
</dbReference>
<dbReference type="Gene3D" id="1.10.340.70">
    <property type="match status" value="1"/>
</dbReference>
<proteinExistence type="predicted"/>
<dbReference type="PANTHER" id="PTHR45835">
    <property type="entry name" value="YALI0A06105P"/>
    <property type="match status" value="1"/>
</dbReference>
<keyword evidence="2" id="KW-1185">Reference proteome</keyword>
<gene>
    <name evidence="1" type="ORF">MTR67_043757</name>
</gene>